<dbReference type="STRING" id="742152.A0A2H3JSF1"/>
<accession>A0A2H3JSF1</accession>
<reference evidence="2 3" key="1">
    <citation type="journal article" date="2012" name="Science">
        <title>The Paleozoic origin of enzymatic lignin decomposition reconstructed from 31 fungal genomes.</title>
        <authorList>
            <person name="Floudas D."/>
            <person name="Binder M."/>
            <person name="Riley R."/>
            <person name="Barry K."/>
            <person name="Blanchette R.A."/>
            <person name="Henrissat B."/>
            <person name="Martinez A.T."/>
            <person name="Otillar R."/>
            <person name="Spatafora J.W."/>
            <person name="Yadav J.S."/>
            <person name="Aerts A."/>
            <person name="Benoit I."/>
            <person name="Boyd A."/>
            <person name="Carlson A."/>
            <person name="Copeland A."/>
            <person name="Coutinho P.M."/>
            <person name="de Vries R.P."/>
            <person name="Ferreira P."/>
            <person name="Findley K."/>
            <person name="Foster B."/>
            <person name="Gaskell J."/>
            <person name="Glotzer D."/>
            <person name="Gorecki P."/>
            <person name="Heitman J."/>
            <person name="Hesse C."/>
            <person name="Hori C."/>
            <person name="Igarashi K."/>
            <person name="Jurgens J.A."/>
            <person name="Kallen N."/>
            <person name="Kersten P."/>
            <person name="Kohler A."/>
            <person name="Kuees U."/>
            <person name="Kumar T.K.A."/>
            <person name="Kuo A."/>
            <person name="LaButti K."/>
            <person name="Larrondo L.F."/>
            <person name="Lindquist E."/>
            <person name="Ling A."/>
            <person name="Lombard V."/>
            <person name="Lucas S."/>
            <person name="Lundell T."/>
            <person name="Martin R."/>
            <person name="McLaughlin D.J."/>
            <person name="Morgenstern I."/>
            <person name="Morin E."/>
            <person name="Murat C."/>
            <person name="Nagy L.G."/>
            <person name="Nolan M."/>
            <person name="Ohm R.A."/>
            <person name="Patyshakuliyeva A."/>
            <person name="Rokas A."/>
            <person name="Ruiz-Duenas F.J."/>
            <person name="Sabat G."/>
            <person name="Salamov A."/>
            <person name="Samejima M."/>
            <person name="Schmutz J."/>
            <person name="Slot J.C."/>
            <person name="St John F."/>
            <person name="Stenlid J."/>
            <person name="Sun H."/>
            <person name="Sun S."/>
            <person name="Syed K."/>
            <person name="Tsang A."/>
            <person name="Wiebenga A."/>
            <person name="Young D."/>
            <person name="Pisabarro A."/>
            <person name="Eastwood D.C."/>
            <person name="Martin F."/>
            <person name="Cullen D."/>
            <person name="Grigoriev I.V."/>
            <person name="Hibbett D.S."/>
        </authorList>
    </citation>
    <scope>NUCLEOTIDE SEQUENCE [LARGE SCALE GENOMIC DNA]</scope>
    <source>
        <strain evidence="2 3">MD-104</strain>
    </source>
</reference>
<dbReference type="InterPro" id="IPR027417">
    <property type="entry name" value="P-loop_NTPase"/>
</dbReference>
<name>A0A2H3JSF1_WOLCO</name>
<dbReference type="Pfam" id="PF00270">
    <property type="entry name" value="DEAD"/>
    <property type="match status" value="1"/>
</dbReference>
<dbReference type="Proteomes" id="UP000218811">
    <property type="component" value="Unassembled WGS sequence"/>
</dbReference>
<evidence type="ECO:0000259" key="1">
    <source>
        <dbReference type="Pfam" id="PF00270"/>
    </source>
</evidence>
<dbReference type="OrthoDB" id="2499463at2759"/>
<organism evidence="2 3">
    <name type="scientific">Wolfiporia cocos (strain MD-104)</name>
    <name type="common">Brown rot fungus</name>
    <dbReference type="NCBI Taxonomy" id="742152"/>
    <lineage>
        <taxon>Eukaryota</taxon>
        <taxon>Fungi</taxon>
        <taxon>Dikarya</taxon>
        <taxon>Basidiomycota</taxon>
        <taxon>Agaricomycotina</taxon>
        <taxon>Agaricomycetes</taxon>
        <taxon>Polyporales</taxon>
        <taxon>Phaeolaceae</taxon>
        <taxon>Wolfiporia</taxon>
    </lineage>
</organism>
<keyword evidence="3" id="KW-1185">Reference proteome</keyword>
<proteinExistence type="predicted"/>
<dbReference type="GO" id="GO:0005524">
    <property type="term" value="F:ATP binding"/>
    <property type="evidence" value="ECO:0007669"/>
    <property type="project" value="InterPro"/>
</dbReference>
<gene>
    <name evidence="2" type="ORF">WOLCODRAFT_78344</name>
</gene>
<protein>
    <recommendedName>
        <fullName evidence="1">DEAD/DEAH-box helicase domain-containing protein</fullName>
    </recommendedName>
</protein>
<dbReference type="SUPFAM" id="SSF52540">
    <property type="entry name" value="P-loop containing nucleoside triphosphate hydrolases"/>
    <property type="match status" value="1"/>
</dbReference>
<feature type="domain" description="DEAD/DEAH-box helicase" evidence="1">
    <location>
        <begin position="42"/>
        <end position="107"/>
    </location>
</feature>
<evidence type="ECO:0000313" key="3">
    <source>
        <dbReference type="Proteomes" id="UP000218811"/>
    </source>
</evidence>
<sequence length="115" mass="12621">MLNVACTAAEKNRQYSSADTCRLITEKFQDVFGPDRVPYDWQLNVTEALLLHLDSVVIAGTGSGKTMPFALVLMADETEKKVVIVISPLNELEKDQVSTQLARFSLKMATISSGV</sequence>
<dbReference type="EMBL" id="KB468168">
    <property type="protein sequence ID" value="PCH45072.1"/>
    <property type="molecule type" value="Genomic_DNA"/>
</dbReference>
<dbReference type="InterPro" id="IPR011545">
    <property type="entry name" value="DEAD/DEAH_box_helicase_dom"/>
</dbReference>
<dbReference type="GO" id="GO:0003676">
    <property type="term" value="F:nucleic acid binding"/>
    <property type="evidence" value="ECO:0007669"/>
    <property type="project" value="InterPro"/>
</dbReference>
<dbReference type="AlphaFoldDB" id="A0A2H3JSF1"/>
<dbReference type="Gene3D" id="3.40.50.300">
    <property type="entry name" value="P-loop containing nucleotide triphosphate hydrolases"/>
    <property type="match status" value="1"/>
</dbReference>
<evidence type="ECO:0000313" key="2">
    <source>
        <dbReference type="EMBL" id="PCH45072.1"/>
    </source>
</evidence>